<dbReference type="Gene3D" id="2.130.10.10">
    <property type="entry name" value="YVTN repeat-like/Quinoprotein amine dehydrogenase"/>
    <property type="match status" value="1"/>
</dbReference>
<feature type="domain" description="Pyrrolo-quinoline quinone repeat" evidence="1">
    <location>
        <begin position="228"/>
        <end position="368"/>
    </location>
</feature>
<dbReference type="InterPro" id="IPR011047">
    <property type="entry name" value="Quinoprotein_ADH-like_sf"/>
</dbReference>
<accession>A0ABD5VEQ0</accession>
<comment type="caution">
    <text evidence="2">The sequence shown here is derived from an EMBL/GenBank/DDBJ whole genome shotgun (WGS) entry which is preliminary data.</text>
</comment>
<organism evidence="2 3">
    <name type="scientific">Halorubellus litoreus</name>
    <dbReference type="NCBI Taxonomy" id="755308"/>
    <lineage>
        <taxon>Archaea</taxon>
        <taxon>Methanobacteriati</taxon>
        <taxon>Methanobacteriota</taxon>
        <taxon>Stenosarchaea group</taxon>
        <taxon>Halobacteria</taxon>
        <taxon>Halobacteriales</taxon>
        <taxon>Halorubellaceae</taxon>
        <taxon>Halorubellus</taxon>
    </lineage>
</organism>
<dbReference type="InterPro" id="IPR015943">
    <property type="entry name" value="WD40/YVTN_repeat-like_dom_sf"/>
</dbReference>
<dbReference type="Proteomes" id="UP001596395">
    <property type="component" value="Unassembled WGS sequence"/>
</dbReference>
<dbReference type="InterPro" id="IPR018391">
    <property type="entry name" value="PQQ_b-propeller_rpt"/>
</dbReference>
<protein>
    <submittedName>
        <fullName evidence="2">PQQ-binding-like beta-propeller repeat protein</fullName>
    </submittedName>
</protein>
<feature type="domain" description="Pyrrolo-quinoline quinone repeat" evidence="1">
    <location>
        <begin position="46"/>
        <end position="213"/>
    </location>
</feature>
<dbReference type="InterPro" id="IPR002372">
    <property type="entry name" value="PQQ_rpt_dom"/>
</dbReference>
<dbReference type="PANTHER" id="PTHR34512">
    <property type="entry name" value="CELL SURFACE PROTEIN"/>
    <property type="match status" value="1"/>
</dbReference>
<name>A0ABD5VEQ0_9EURY</name>
<dbReference type="RefSeq" id="WP_336350309.1">
    <property type="nucleotide sequence ID" value="NZ_JAZAQL010000002.1"/>
</dbReference>
<dbReference type="EMBL" id="JBHSXN010000002">
    <property type="protein sequence ID" value="MFC6953348.1"/>
    <property type="molecule type" value="Genomic_DNA"/>
</dbReference>
<sequence length="369" mass="39068">MFPGQRGTDAPDADYVNVGDDWPILAADVNNTGRRANSGISEVPTTRWRVTSGRPFDAGAVVEDGMVFAGTEDGQVLAVDEATGEVAWKTEVDARRLVEPVASGDGIVVAGRGDGFLSVLSRDDGSLAFAVDSGETRAVTEAPTVNDGVCYVPVDVQSGDQTRGRLVAIDLEAGDKEWELDFPSPISTPALSDGELYVGTVDGTLVSVDSRRVERNRIARTEGNVTCPPTVVDGVVYCGGMNGVVHAFDTRNTGRTWTTQLQRPVRASPAVDEKSVYAMDMGGTVVRINRRSGETAWEFQTAPVTTARSISLVGEIVYVPTDRGVVGIDKNTGSERWQWSGGNVNHSAPAVANGTVYLTSTEGDVVAVS</sequence>
<gene>
    <name evidence="2" type="ORF">ACFQGB_10780</name>
</gene>
<dbReference type="AlphaFoldDB" id="A0ABD5VEQ0"/>
<dbReference type="Gene3D" id="2.40.128.630">
    <property type="match status" value="1"/>
</dbReference>
<evidence type="ECO:0000313" key="2">
    <source>
        <dbReference type="EMBL" id="MFC6953348.1"/>
    </source>
</evidence>
<dbReference type="PANTHER" id="PTHR34512:SF30">
    <property type="entry name" value="OUTER MEMBRANE PROTEIN ASSEMBLY FACTOR BAMB"/>
    <property type="match status" value="1"/>
</dbReference>
<evidence type="ECO:0000259" key="1">
    <source>
        <dbReference type="Pfam" id="PF13360"/>
    </source>
</evidence>
<dbReference type="SUPFAM" id="SSF50998">
    <property type="entry name" value="Quinoprotein alcohol dehydrogenase-like"/>
    <property type="match status" value="2"/>
</dbReference>
<dbReference type="SMART" id="SM00564">
    <property type="entry name" value="PQQ"/>
    <property type="match status" value="7"/>
</dbReference>
<reference evidence="2 3" key="1">
    <citation type="journal article" date="2019" name="Int. J. Syst. Evol. Microbiol.">
        <title>The Global Catalogue of Microorganisms (GCM) 10K type strain sequencing project: providing services to taxonomists for standard genome sequencing and annotation.</title>
        <authorList>
            <consortium name="The Broad Institute Genomics Platform"/>
            <consortium name="The Broad Institute Genome Sequencing Center for Infectious Disease"/>
            <person name="Wu L."/>
            <person name="Ma J."/>
        </authorList>
    </citation>
    <scope>NUCLEOTIDE SEQUENCE [LARGE SCALE GENOMIC DNA]</scope>
    <source>
        <strain evidence="2 3">GX26</strain>
    </source>
</reference>
<proteinExistence type="predicted"/>
<keyword evidence="3" id="KW-1185">Reference proteome</keyword>
<evidence type="ECO:0000313" key="3">
    <source>
        <dbReference type="Proteomes" id="UP001596395"/>
    </source>
</evidence>
<dbReference type="Pfam" id="PF13360">
    <property type="entry name" value="PQQ_2"/>
    <property type="match status" value="2"/>
</dbReference>